<dbReference type="SMART" id="SM01411">
    <property type="entry name" value="Ephrin_rec_like"/>
    <property type="match status" value="1"/>
</dbReference>
<dbReference type="Pfam" id="PF07699">
    <property type="entry name" value="Ephrin_rec_like"/>
    <property type="match status" value="1"/>
</dbReference>
<feature type="compositionally biased region" description="Gly residues" evidence="1">
    <location>
        <begin position="757"/>
        <end position="774"/>
    </location>
</feature>
<feature type="compositionally biased region" description="Pro residues" evidence="1">
    <location>
        <begin position="1250"/>
        <end position="1285"/>
    </location>
</feature>
<feature type="compositionally biased region" description="Low complexity" evidence="1">
    <location>
        <begin position="1416"/>
        <end position="1430"/>
    </location>
</feature>
<keyword evidence="2" id="KW-0472">Membrane</keyword>
<feature type="region of interest" description="Disordered" evidence="1">
    <location>
        <begin position="1405"/>
        <end position="1441"/>
    </location>
</feature>
<dbReference type="Proteomes" id="UP000650467">
    <property type="component" value="Unassembled WGS sequence"/>
</dbReference>
<dbReference type="OrthoDB" id="553385at2759"/>
<comment type="caution">
    <text evidence="4">The sequence shown here is derived from an EMBL/GenBank/DDBJ whole genome shotgun (WGS) entry which is preliminary data.</text>
</comment>
<feature type="region of interest" description="Disordered" evidence="1">
    <location>
        <begin position="1178"/>
        <end position="1203"/>
    </location>
</feature>
<feature type="region of interest" description="Disordered" evidence="1">
    <location>
        <begin position="1245"/>
        <end position="1337"/>
    </location>
</feature>
<evidence type="ECO:0000313" key="5">
    <source>
        <dbReference type="Proteomes" id="UP000650467"/>
    </source>
</evidence>
<organism evidence="4 5">
    <name type="scientific">Chlamydomonas incerta</name>
    <dbReference type="NCBI Taxonomy" id="51695"/>
    <lineage>
        <taxon>Eukaryota</taxon>
        <taxon>Viridiplantae</taxon>
        <taxon>Chlorophyta</taxon>
        <taxon>core chlorophytes</taxon>
        <taxon>Chlorophyceae</taxon>
        <taxon>CS clade</taxon>
        <taxon>Chlamydomonadales</taxon>
        <taxon>Chlamydomonadaceae</taxon>
        <taxon>Chlamydomonas</taxon>
    </lineage>
</organism>
<feature type="domain" description="Tyrosine-protein kinase ephrin type A/B receptor-like" evidence="3">
    <location>
        <begin position="1004"/>
        <end position="1038"/>
    </location>
</feature>
<evidence type="ECO:0000256" key="1">
    <source>
        <dbReference type="SAM" id="MobiDB-lite"/>
    </source>
</evidence>
<evidence type="ECO:0000256" key="2">
    <source>
        <dbReference type="SAM" id="Phobius"/>
    </source>
</evidence>
<feature type="region of interest" description="Disordered" evidence="1">
    <location>
        <begin position="728"/>
        <end position="774"/>
    </location>
</feature>
<feature type="compositionally biased region" description="Gly residues" evidence="1">
    <location>
        <begin position="911"/>
        <end position="922"/>
    </location>
</feature>
<feature type="compositionally biased region" description="Low complexity" evidence="1">
    <location>
        <begin position="556"/>
        <end position="580"/>
    </location>
</feature>
<keyword evidence="5" id="KW-1185">Reference proteome</keyword>
<feature type="compositionally biased region" description="Pro residues" evidence="1">
    <location>
        <begin position="1405"/>
        <end position="1415"/>
    </location>
</feature>
<feature type="compositionally biased region" description="Pro residues" evidence="1">
    <location>
        <begin position="923"/>
        <end position="933"/>
    </location>
</feature>
<gene>
    <name evidence="4" type="ORF">HXX76_000915</name>
</gene>
<feature type="region of interest" description="Disordered" evidence="1">
    <location>
        <begin position="556"/>
        <end position="584"/>
    </location>
</feature>
<dbReference type="Gene3D" id="2.10.50.10">
    <property type="entry name" value="Tumor Necrosis Factor Receptor, subunit A, domain 2"/>
    <property type="match status" value="1"/>
</dbReference>
<feature type="compositionally biased region" description="Pro residues" evidence="1">
    <location>
        <begin position="738"/>
        <end position="750"/>
    </location>
</feature>
<sequence>MPTSCNLTDGASFGPALPANTLNLTANTTLTGRPDLPWPHAGGYAGGAADWPRLELWSPPASHAVWPFIRVPAGLRLTLQGLTLTAYPPYPNRTAFSRQGPPCATHMVGLLGPDVTRAALLPSVLALERPDSDVLLGGDVASWEAPPAGPGGELALVNVTAQLPDCGVWEAVRQELCRGQPSERVQVFSDLIHLKSFSRHGLIATDVFLTCLNASAAPWAGLRLAWPPPPPSPPPPAYASWLPAAGGCAATARSAADLADVLSKANREQLPMYDEAQDDPVFAIRIRGVLRLAELLAPRSRGGPAGLLANGTLNVARAYQLWGPDTAGAVILNSTSGDGSSNCSGLGRLDLGGLPRPFVLQLLNPPPNTAPGLRRVELRLSGLTVSGLAAGDPSTLPHGLLTALGWAFGINTAIIERAQRQTAPALLTLQDCRVVVGADELAYWRAAAGLAPRLLLPSGAGGATGGAGGGGGGAGGAGGGGAEAVLLSGVSARQWSGWLSSSINLEVDTLSLDSGATGTGSLTLRYLYYPALAFPTVMFRNVTLVTDGAAASATLPTTASQPANNSNSSTGDSGSSGSSSAEQGATAWEPLWPGAGDGWLLRLAAPPEAVLTEAAGAAAADAAGAARAATAAGWSTLPLSHVPTMEESIPAVAWTTAFAAFVKDPSYLDDSPPALAPQPVQSGASTGIVAATGTSAGAALADAATAMTAGRSQPVFIKEYAFLRMLDDQSGGKSGGRPLPPAEPPLPPDAPIRNGGINPGGDINPGGGAGGGGAGGGGAGGGIIGPGAGIRRRQLLRRLQRYQPMQEWGAQRLDPWTRWRRRRALLGGGVGSGGSGGGAGGEAGTLRRLPMPGNVTLFGHPWFPTVLDLADVAGGLQLANASTIALRQLVLVGVAAGRATLLSGGVPDSGVSGGGGGKGGTGQPPPAEPPGAPVPAVGITGNGTGKTQSAGARRRRGTRRLQQGGAGAGTSGCAAGSFLSAATELCTACSAGSFQPASGAAAGASCSPCARGSFAATAGAAACAACPPGLSSNEPGAADCALLWLPAAALLAFDFDRTYGTAPRVFLRDVLVVLPELELEVLTVLAASLSAALASDSNIRNGSSSSSGSSNGTASGTAVVAAAPSALVTSASVAAAVEAVAGSYAGLLSSAAGGGGGDAAVRALAELLLSSEFELLQQPDGSASSSGGNSSSSGGPAAATAGGGDPMGAELVLRRVSYAGVRGVNVRLTSRSAYGVGDLQAELGTHGLPDMPPAAPVAPLPPAGPPSPPSVPSVPAPPPGPPRRLPPGVFQGGGGLDAAPPPPRPSTGSAARPPAPPGPPGTIGGSDANASLPLGPDSALASEVVGAAAPAPGDSSSSGSSSGGGVYLQPWQAGLMVAGIVSGVAVAASLGGVILWNKCGPPPKARVPPPPPVPKPAEGGAAAAAAAAGGPTAGGDGRSAAAAGGSIELVDMSGGGQGGTTA</sequence>
<reference evidence="4" key="1">
    <citation type="journal article" date="2020" name="bioRxiv">
        <title>Comparative genomics of Chlamydomonas.</title>
        <authorList>
            <person name="Craig R.J."/>
            <person name="Hasan A.R."/>
            <person name="Ness R.W."/>
            <person name="Keightley P.D."/>
        </authorList>
    </citation>
    <scope>NUCLEOTIDE SEQUENCE</scope>
    <source>
        <strain evidence="4">SAG 7.73</strain>
    </source>
</reference>
<feature type="region of interest" description="Disordered" evidence="1">
    <location>
        <begin position="903"/>
        <end position="969"/>
    </location>
</feature>
<dbReference type="InterPro" id="IPR011641">
    <property type="entry name" value="Tyr-kin_ephrin_A/B_rcpt-like"/>
</dbReference>
<dbReference type="PANTHER" id="PTHR24216:SF65">
    <property type="entry name" value="PAXILLIN-LIKE PROTEIN 1"/>
    <property type="match status" value="1"/>
</dbReference>
<evidence type="ECO:0000313" key="4">
    <source>
        <dbReference type="EMBL" id="KAG2446327.1"/>
    </source>
</evidence>
<protein>
    <recommendedName>
        <fullName evidence="3">Tyrosine-protein kinase ephrin type A/B receptor-like domain-containing protein</fullName>
    </recommendedName>
</protein>
<feature type="transmembrane region" description="Helical" evidence="2">
    <location>
        <begin position="1371"/>
        <end position="1396"/>
    </location>
</feature>
<keyword evidence="2" id="KW-1133">Transmembrane helix</keyword>
<proteinExistence type="predicted"/>
<evidence type="ECO:0000259" key="3">
    <source>
        <dbReference type="Pfam" id="PF07699"/>
    </source>
</evidence>
<accession>A0A835WF78</accession>
<feature type="compositionally biased region" description="Low complexity" evidence="1">
    <location>
        <begin position="1178"/>
        <end position="1200"/>
    </location>
</feature>
<keyword evidence="2" id="KW-0812">Transmembrane</keyword>
<dbReference type="PANTHER" id="PTHR24216">
    <property type="entry name" value="PAXILLIN-RELATED"/>
    <property type="match status" value="1"/>
</dbReference>
<name>A0A835WF78_CHLIN</name>
<dbReference type="EMBL" id="JAEHOC010000001">
    <property type="protein sequence ID" value="KAG2446327.1"/>
    <property type="molecule type" value="Genomic_DNA"/>
</dbReference>